<accession>A0AAD4LEK0</accession>
<feature type="compositionally biased region" description="Basic residues" evidence="1">
    <location>
        <begin position="907"/>
        <end position="920"/>
    </location>
</feature>
<feature type="transmembrane region" description="Helical" evidence="2">
    <location>
        <begin position="483"/>
        <end position="510"/>
    </location>
</feature>
<gene>
    <name evidence="5" type="ORF">EDB92DRAFT_1935820</name>
</gene>
<feature type="domain" description="TRP C-terminal" evidence="4">
    <location>
        <begin position="204"/>
        <end position="655"/>
    </location>
</feature>
<evidence type="ECO:0000313" key="6">
    <source>
        <dbReference type="Proteomes" id="UP001201163"/>
    </source>
</evidence>
<feature type="transmembrane region" description="Helical" evidence="2">
    <location>
        <begin position="626"/>
        <end position="647"/>
    </location>
</feature>
<evidence type="ECO:0000256" key="2">
    <source>
        <dbReference type="SAM" id="Phobius"/>
    </source>
</evidence>
<keyword evidence="2" id="KW-0472">Membrane</keyword>
<dbReference type="InterPro" id="IPR040241">
    <property type="entry name" value="TRP_Flc/Pkd2-like"/>
</dbReference>
<feature type="compositionally biased region" description="Polar residues" evidence="1">
    <location>
        <begin position="794"/>
        <end position="805"/>
    </location>
</feature>
<feature type="transmembrane region" description="Helical" evidence="2">
    <location>
        <begin position="536"/>
        <end position="555"/>
    </location>
</feature>
<feature type="region of interest" description="Disordered" evidence="1">
    <location>
        <begin position="863"/>
        <end position="987"/>
    </location>
</feature>
<dbReference type="PANTHER" id="PTHR31145">
    <property type="entry name" value="INTEGRAL MEMBRANE PROTEIN (AFU_ORTHOLOGUE AFUA_7G01610)"/>
    <property type="match status" value="1"/>
</dbReference>
<dbReference type="Pfam" id="PF06011">
    <property type="entry name" value="TRP"/>
    <property type="match status" value="1"/>
</dbReference>
<feature type="transmembrane region" description="Helical" evidence="2">
    <location>
        <begin position="567"/>
        <end position="586"/>
    </location>
</feature>
<dbReference type="AlphaFoldDB" id="A0AAD4LEK0"/>
<dbReference type="InterPro" id="IPR010308">
    <property type="entry name" value="TRP_C"/>
</dbReference>
<name>A0AAD4LEK0_9AGAM</name>
<organism evidence="5 6">
    <name type="scientific">Lactarius akahatsu</name>
    <dbReference type="NCBI Taxonomy" id="416441"/>
    <lineage>
        <taxon>Eukaryota</taxon>
        <taxon>Fungi</taxon>
        <taxon>Dikarya</taxon>
        <taxon>Basidiomycota</taxon>
        <taxon>Agaricomycotina</taxon>
        <taxon>Agaricomycetes</taxon>
        <taxon>Russulales</taxon>
        <taxon>Russulaceae</taxon>
        <taxon>Lactarius</taxon>
    </lineage>
</organism>
<feature type="compositionally biased region" description="Basic and acidic residues" evidence="1">
    <location>
        <begin position="921"/>
        <end position="931"/>
    </location>
</feature>
<dbReference type="PANTHER" id="PTHR31145:SF6">
    <property type="entry name" value="INTEGRAL MEMBRANE PROTEIN (AFU_ORTHOLOGUE AFUA_7G01610)"/>
    <property type="match status" value="1"/>
</dbReference>
<dbReference type="GO" id="GO:0016020">
    <property type="term" value="C:membrane"/>
    <property type="evidence" value="ECO:0007669"/>
    <property type="project" value="TreeGrafter"/>
</dbReference>
<protein>
    <recommendedName>
        <fullName evidence="4">TRP C-terminal domain-containing protein</fullName>
    </recommendedName>
</protein>
<comment type="caution">
    <text evidence="5">The sequence shown here is derived from an EMBL/GenBank/DDBJ whole genome shotgun (WGS) entry which is preliminary data.</text>
</comment>
<evidence type="ECO:0000313" key="5">
    <source>
        <dbReference type="EMBL" id="KAH8988616.1"/>
    </source>
</evidence>
<dbReference type="EMBL" id="JAKELL010000041">
    <property type="protein sequence ID" value="KAH8988616.1"/>
    <property type="molecule type" value="Genomic_DNA"/>
</dbReference>
<feature type="region of interest" description="Disordered" evidence="1">
    <location>
        <begin position="691"/>
        <end position="744"/>
    </location>
</feature>
<feature type="signal peptide" evidence="3">
    <location>
        <begin position="1"/>
        <end position="20"/>
    </location>
</feature>
<feature type="transmembrane region" description="Helical" evidence="2">
    <location>
        <begin position="343"/>
        <end position="368"/>
    </location>
</feature>
<feature type="compositionally biased region" description="Polar residues" evidence="1">
    <location>
        <begin position="704"/>
        <end position="725"/>
    </location>
</feature>
<proteinExistence type="predicted"/>
<keyword evidence="6" id="KW-1185">Reference proteome</keyword>
<keyword evidence="3" id="KW-0732">Signal</keyword>
<feature type="compositionally biased region" description="Basic and acidic residues" evidence="1">
    <location>
        <begin position="730"/>
        <end position="744"/>
    </location>
</feature>
<evidence type="ECO:0000259" key="4">
    <source>
        <dbReference type="Pfam" id="PF06011"/>
    </source>
</evidence>
<dbReference type="GO" id="GO:0055085">
    <property type="term" value="P:transmembrane transport"/>
    <property type="evidence" value="ECO:0007669"/>
    <property type="project" value="TreeGrafter"/>
</dbReference>
<keyword evidence="2" id="KW-1133">Transmembrane helix</keyword>
<feature type="chain" id="PRO_5042039131" description="TRP C-terminal domain-containing protein" evidence="3">
    <location>
        <begin position="21"/>
        <end position="987"/>
    </location>
</feature>
<feature type="transmembrane region" description="Helical" evidence="2">
    <location>
        <begin position="592"/>
        <end position="614"/>
    </location>
</feature>
<dbReference type="Proteomes" id="UP001201163">
    <property type="component" value="Unassembled WGS sequence"/>
</dbReference>
<keyword evidence="2" id="KW-0812">Transmembrane</keyword>
<feature type="region of interest" description="Disordered" evidence="1">
    <location>
        <begin position="759"/>
        <end position="823"/>
    </location>
</feature>
<sequence>MFAKRFFFPLFSLLFSEISAQVAIPRSSDCFTGNTSLKLDVSTVYAQVTTSESLGKHLNLVLLGQSPQIIQGTANGSSDLELLTFDIRDNNSFFCATLRPPSPLPAPDNTSGLYCPIPAGPFAFSSYAPLGSGRELTTLQTRLRAVDPFSNELLCIDVATTPLDPGCPRLTYWFLVAAARLSSAWSRRSGWSGRGFWSRVENIGFVVASAVSGEGLSKSPALIRFVTPSMRDVFFHTQWCATLAMVAVQWPEFIYPLLSQTAWATLSYNVTLTQGSDSSWKHWNPVSTPTFNPPSDFADQLSDKNSTIFIDSGVPNTLFTLPQNATSGISSFAYTVGLRPQDLFPVCLVLFLAIIASTTVLSLFFWALDSVVTHIVNTYFSGRQGGPYGTRRPHYSAAKDVLDGPSVPQVAEDDRSHTSHFLFRSSRFPQGSRKNWFRVRPDFSSFHFSVLQGNLVRVLMLFHLPVTIFSCYQMTIGRHQTSILSIALAALSFTLFSVIIPILLILRLFLTSTSKLYDETWTLLALGPLYNHYRHGSQLFACMFFATSLAVGITIGCGQKSGTAQAIIILIIEVVSALVTSVWLPWGHGASMGLVSFLFCVTRIMVAVLLVILTPAVSIGIEAGQWVAYVILFTLSFVYLAFVLLLICKLIEALTRIFGSIGFDHSRHTVDTGLIGVCGLLGCCGSRRGRTPRSRATHSDLPPMTSQVTLPLTTRKGSTPTQSGPPSIFRPEHALRPYREENDRDTGFIMGAWRPFPRPGYNPVGENGTPPESPGKTGFSRVGGGRSHFDTPYSIATGSVHTFPSASADHPPTPQRHSHESIPSVTPSFAIAERQPRSSLPPGAMAPHVRKKSQTAIIEHLPAPPRLLVGTSQGGAATGPSSFRRHSQLSEVASPISDDDASEVNQPRKRHWFQLRKPRRHSDGDEARPEDVAPTDNSGEDAAGRSFVVVRGRKSSQPMAGEPGTSTSDAPPAKSFVVLRGKDNPPT</sequence>
<evidence type="ECO:0000256" key="1">
    <source>
        <dbReference type="SAM" id="MobiDB-lite"/>
    </source>
</evidence>
<reference evidence="5" key="1">
    <citation type="submission" date="2022-01" db="EMBL/GenBank/DDBJ databases">
        <title>Comparative genomics reveals a dynamic genome evolution in the ectomycorrhizal milk-cap (Lactarius) mushrooms.</title>
        <authorList>
            <consortium name="DOE Joint Genome Institute"/>
            <person name="Lebreton A."/>
            <person name="Tang N."/>
            <person name="Kuo A."/>
            <person name="LaButti K."/>
            <person name="Drula E."/>
            <person name="Barry K."/>
            <person name="Clum A."/>
            <person name="Lipzen A."/>
            <person name="Mousain D."/>
            <person name="Ng V."/>
            <person name="Wang R."/>
            <person name="Wang X."/>
            <person name="Dai Y."/>
            <person name="Henrissat B."/>
            <person name="Grigoriev I.V."/>
            <person name="Guerin-Laguette A."/>
            <person name="Yu F."/>
            <person name="Martin F.M."/>
        </authorList>
    </citation>
    <scope>NUCLEOTIDE SEQUENCE</scope>
    <source>
        <strain evidence="5">QP</strain>
    </source>
</reference>
<evidence type="ECO:0000256" key="3">
    <source>
        <dbReference type="SAM" id="SignalP"/>
    </source>
</evidence>